<comment type="subcellular location">
    <subcellularLocation>
        <location evidence="2">Nucleus</location>
    </subcellularLocation>
</comment>
<keyword evidence="5" id="KW-0479">Metal-binding</keyword>
<comment type="similarity">
    <text evidence="3">Belongs to the HARBI1 family.</text>
</comment>
<evidence type="ECO:0000256" key="4">
    <source>
        <dbReference type="ARBA" id="ARBA00022722"/>
    </source>
</evidence>
<evidence type="ECO:0000256" key="7">
    <source>
        <dbReference type="ARBA" id="ARBA00023242"/>
    </source>
</evidence>
<dbReference type="PANTHER" id="PTHR22930:SF259">
    <property type="entry name" value="OS08G0106900 PROTEIN"/>
    <property type="match status" value="1"/>
</dbReference>
<dbReference type="GO" id="GO:0004518">
    <property type="term" value="F:nuclease activity"/>
    <property type="evidence" value="ECO:0007669"/>
    <property type="project" value="UniProtKB-KW"/>
</dbReference>
<protein>
    <recommendedName>
        <fullName evidence="8">DDE Tnp4 domain-containing protein</fullName>
    </recommendedName>
</protein>
<dbReference type="EnsemblPlants" id="HORVU.MOREX.r3.5HG0456030.1">
    <property type="protein sequence ID" value="HORVU.MOREX.r3.5HG0456030.1"/>
    <property type="gene ID" value="HORVU.MOREX.r3.5HG0456030"/>
</dbReference>
<dbReference type="PANTHER" id="PTHR22930">
    <property type="match status" value="1"/>
</dbReference>
<feature type="domain" description="DDE Tnp4" evidence="8">
    <location>
        <begin position="20"/>
        <end position="151"/>
    </location>
</feature>
<evidence type="ECO:0000256" key="6">
    <source>
        <dbReference type="ARBA" id="ARBA00022801"/>
    </source>
</evidence>
<evidence type="ECO:0000256" key="3">
    <source>
        <dbReference type="ARBA" id="ARBA00006958"/>
    </source>
</evidence>
<dbReference type="Pfam" id="PF13359">
    <property type="entry name" value="DDE_Tnp_4"/>
    <property type="match status" value="1"/>
</dbReference>
<dbReference type="InterPro" id="IPR045249">
    <property type="entry name" value="HARBI1-like"/>
</dbReference>
<keyword evidence="7" id="KW-0539">Nucleus</keyword>
<reference evidence="9" key="3">
    <citation type="submission" date="2022-01" db="UniProtKB">
        <authorList>
            <consortium name="EnsemblPlants"/>
        </authorList>
    </citation>
    <scope>IDENTIFICATION</scope>
    <source>
        <strain evidence="9">subsp. vulgare</strain>
    </source>
</reference>
<evidence type="ECO:0000256" key="1">
    <source>
        <dbReference type="ARBA" id="ARBA00001968"/>
    </source>
</evidence>
<evidence type="ECO:0000313" key="9">
    <source>
        <dbReference type="EnsemblPlants" id="HORVU.MOREX.r3.5HG0456030.1"/>
    </source>
</evidence>
<dbReference type="GO" id="GO:0046872">
    <property type="term" value="F:metal ion binding"/>
    <property type="evidence" value="ECO:0007669"/>
    <property type="project" value="UniProtKB-KW"/>
</dbReference>
<organism evidence="9 10">
    <name type="scientific">Hordeum vulgare subsp. vulgare</name>
    <name type="common">Domesticated barley</name>
    <dbReference type="NCBI Taxonomy" id="112509"/>
    <lineage>
        <taxon>Eukaryota</taxon>
        <taxon>Viridiplantae</taxon>
        <taxon>Streptophyta</taxon>
        <taxon>Embryophyta</taxon>
        <taxon>Tracheophyta</taxon>
        <taxon>Spermatophyta</taxon>
        <taxon>Magnoliopsida</taxon>
        <taxon>Liliopsida</taxon>
        <taxon>Poales</taxon>
        <taxon>Poaceae</taxon>
        <taxon>BOP clade</taxon>
        <taxon>Pooideae</taxon>
        <taxon>Triticodae</taxon>
        <taxon>Triticeae</taxon>
        <taxon>Hordeinae</taxon>
        <taxon>Hordeum</taxon>
    </lineage>
</organism>
<dbReference type="GO" id="GO:0016787">
    <property type="term" value="F:hydrolase activity"/>
    <property type="evidence" value="ECO:0007669"/>
    <property type="project" value="UniProtKB-KW"/>
</dbReference>
<keyword evidence="6" id="KW-0378">Hydrolase</keyword>
<keyword evidence="4" id="KW-0540">Nuclease</keyword>
<reference evidence="9" key="2">
    <citation type="submission" date="2020-10" db="EMBL/GenBank/DDBJ databases">
        <authorList>
            <person name="Scholz U."/>
            <person name="Mascher M."/>
            <person name="Fiebig A."/>
        </authorList>
    </citation>
    <scope>NUCLEOTIDE SEQUENCE [LARGE SCALE GENOMIC DNA]</scope>
    <source>
        <strain evidence="9">cv. Morex</strain>
    </source>
</reference>
<accession>A0A8I6XQ63</accession>
<dbReference type="Gramene" id="HORVU.MOREX.r3.5HG0456030.1">
    <property type="protein sequence ID" value="HORVU.MOREX.r3.5HG0456030.1"/>
    <property type="gene ID" value="HORVU.MOREX.r3.5HG0456030"/>
</dbReference>
<dbReference type="SMR" id="A0A8I6XQ63"/>
<proteinExistence type="inferred from homology"/>
<evidence type="ECO:0000259" key="8">
    <source>
        <dbReference type="Pfam" id="PF13359"/>
    </source>
</evidence>
<keyword evidence="10" id="KW-1185">Reference proteome</keyword>
<comment type="cofactor">
    <cofactor evidence="1">
        <name>a divalent metal cation</name>
        <dbReference type="ChEBI" id="CHEBI:60240"/>
    </cofactor>
</comment>
<dbReference type="AlphaFoldDB" id="A0A8I6XQ63"/>
<dbReference type="GO" id="GO:0005634">
    <property type="term" value="C:nucleus"/>
    <property type="evidence" value="ECO:0007669"/>
    <property type="project" value="UniProtKB-SubCell"/>
</dbReference>
<evidence type="ECO:0000313" key="10">
    <source>
        <dbReference type="Proteomes" id="UP000011116"/>
    </source>
</evidence>
<evidence type="ECO:0000256" key="2">
    <source>
        <dbReference type="ARBA" id="ARBA00004123"/>
    </source>
</evidence>
<dbReference type="InterPro" id="IPR027806">
    <property type="entry name" value="HARBI1_dom"/>
</dbReference>
<sequence>MEIEGNHRWDPYFKDCIEAIDGTHVCASVTPYMASSFHGRKKYNTQNVMVVVDFNPRFTYVLSGWEGTTHDATVLRDALGHENGLRVTKVRYHSNEWGNNHVQNKELFNLMHSSLRTTIEPTFGSLKGRFKIPDDATPFFLYPTQVDMVWLVALFRIGSYMMGLMNTS</sequence>
<name>A0A8I6XQ63_HORVV</name>
<evidence type="ECO:0000256" key="5">
    <source>
        <dbReference type="ARBA" id="ARBA00022723"/>
    </source>
</evidence>
<reference evidence="10" key="1">
    <citation type="journal article" date="2012" name="Nature">
        <title>A physical, genetic and functional sequence assembly of the barley genome.</title>
        <authorList>
            <consortium name="The International Barley Genome Sequencing Consortium"/>
            <person name="Mayer K.F."/>
            <person name="Waugh R."/>
            <person name="Brown J.W."/>
            <person name="Schulman A."/>
            <person name="Langridge P."/>
            <person name="Platzer M."/>
            <person name="Fincher G.B."/>
            <person name="Muehlbauer G.J."/>
            <person name="Sato K."/>
            <person name="Close T.J."/>
            <person name="Wise R.P."/>
            <person name="Stein N."/>
        </authorList>
    </citation>
    <scope>NUCLEOTIDE SEQUENCE [LARGE SCALE GENOMIC DNA]</scope>
    <source>
        <strain evidence="10">cv. Morex</strain>
    </source>
</reference>
<dbReference type="Proteomes" id="UP000011116">
    <property type="component" value="Chromosome 5H"/>
</dbReference>